<feature type="region of interest" description="Disordered" evidence="1">
    <location>
        <begin position="242"/>
        <end position="303"/>
    </location>
</feature>
<dbReference type="Pfam" id="PF03432">
    <property type="entry name" value="Relaxase"/>
    <property type="match status" value="1"/>
</dbReference>
<organism evidence="3 4">
    <name type="scientific">Mucinivorans hirudinis</name>
    <dbReference type="NCBI Taxonomy" id="1433126"/>
    <lineage>
        <taxon>Bacteria</taxon>
        <taxon>Pseudomonadati</taxon>
        <taxon>Bacteroidota</taxon>
        <taxon>Bacteroidia</taxon>
        <taxon>Bacteroidales</taxon>
        <taxon>Rikenellaceae</taxon>
        <taxon>Mucinivorans</taxon>
    </lineage>
</organism>
<proteinExistence type="predicted"/>
<dbReference type="EMBL" id="HG934468">
    <property type="protein sequence ID" value="CDN30761.1"/>
    <property type="molecule type" value="Genomic_DNA"/>
</dbReference>
<dbReference type="KEGG" id="rbc:BN938_0656"/>
<gene>
    <name evidence="3" type="ORF">BN938_0656</name>
</gene>
<evidence type="ECO:0000313" key="4">
    <source>
        <dbReference type="Proteomes" id="UP000027616"/>
    </source>
</evidence>
<evidence type="ECO:0000256" key="1">
    <source>
        <dbReference type="SAM" id="MobiDB-lite"/>
    </source>
</evidence>
<dbReference type="InterPro" id="IPR005094">
    <property type="entry name" value="Endonuclease_MobA/VirD2"/>
</dbReference>
<dbReference type="STRING" id="1433126.BN938_0656"/>
<name>A0A060R6N6_9BACT</name>
<keyword evidence="4" id="KW-1185">Reference proteome</keyword>
<dbReference type="eggNOG" id="COG3843">
    <property type="taxonomic scope" value="Bacteria"/>
</dbReference>
<evidence type="ECO:0000313" key="3">
    <source>
        <dbReference type="EMBL" id="CDN30761.1"/>
    </source>
</evidence>
<feature type="domain" description="MobA/VirD2-like nuclease" evidence="2">
    <location>
        <begin position="16"/>
        <end position="143"/>
    </location>
</feature>
<dbReference type="Proteomes" id="UP000027616">
    <property type="component" value="Chromosome I"/>
</dbReference>
<reference evidence="3 4" key="1">
    <citation type="journal article" date="2015" name="Genome Announc.">
        <title>Complete Genome Sequence of the Novel Leech Symbiont Mucinivorans hirudinis M3T.</title>
        <authorList>
            <person name="Nelson M.C."/>
            <person name="Bomar L."/>
            <person name="Graf J."/>
        </authorList>
    </citation>
    <scope>NUCLEOTIDE SEQUENCE [LARGE SCALE GENOMIC DNA]</scope>
    <source>
        <strain evidence="4">M3</strain>
    </source>
</reference>
<dbReference type="AlphaFoldDB" id="A0A060R6N6"/>
<feature type="compositionally biased region" description="Polar residues" evidence="1">
    <location>
        <begin position="242"/>
        <end position="254"/>
    </location>
</feature>
<protein>
    <submittedName>
        <fullName evidence="3">Mobilization protein BmgA</fullName>
    </submittedName>
</protein>
<accession>A0A060R6N6</accession>
<sequence length="303" mass="34855">MAKIVQGNSFSNAVNYVLNRDEAAIIATKGVRNIDKESIIRSFETQARLAQIAKPVAHISLDFSAQDREKLTNAKMIEIAEEYMKKMGYGNTQVLIVRHSDRDHPHIHLIMNRIDFNGKRISDQNERFRSTKICKEITIKHGLYVSSGKENVKRKQLREPNATKYRIYDALCKHVPQSRSWGELRSRLRTEGIELGFKTKGSTDQIEGVRFTMNNLSFNGSKVDRQFSYSKIDYALRQNNRAKQQSLPPVQQAQHRPDHHESSTVGDSIGSLFDIPILPNGTDPEEEAFRKRMQRKKKKGIRF</sequence>
<evidence type="ECO:0000259" key="2">
    <source>
        <dbReference type="Pfam" id="PF03432"/>
    </source>
</evidence>
<feature type="compositionally biased region" description="Basic residues" evidence="1">
    <location>
        <begin position="291"/>
        <end position="303"/>
    </location>
</feature>
<dbReference type="HOGENOM" id="CLU_022309_0_0_10"/>